<accession>A0AAN6TYZ1</accession>
<feature type="region of interest" description="Disordered" evidence="1">
    <location>
        <begin position="1"/>
        <end position="87"/>
    </location>
</feature>
<evidence type="ECO:0000256" key="1">
    <source>
        <dbReference type="SAM" id="MobiDB-lite"/>
    </source>
</evidence>
<dbReference type="AlphaFoldDB" id="A0AAN6TYZ1"/>
<feature type="compositionally biased region" description="Basic and acidic residues" evidence="1">
    <location>
        <begin position="10"/>
        <end position="25"/>
    </location>
</feature>
<evidence type="ECO:0000313" key="2">
    <source>
        <dbReference type="EMBL" id="KAK4123317.1"/>
    </source>
</evidence>
<organism evidence="2 3">
    <name type="scientific">Parathielavia appendiculata</name>
    <dbReference type="NCBI Taxonomy" id="2587402"/>
    <lineage>
        <taxon>Eukaryota</taxon>
        <taxon>Fungi</taxon>
        <taxon>Dikarya</taxon>
        <taxon>Ascomycota</taxon>
        <taxon>Pezizomycotina</taxon>
        <taxon>Sordariomycetes</taxon>
        <taxon>Sordariomycetidae</taxon>
        <taxon>Sordariales</taxon>
        <taxon>Chaetomiaceae</taxon>
        <taxon>Parathielavia</taxon>
    </lineage>
</organism>
<sequence length="156" mass="17277">MLTDGPESMVDFRREARLDSDEARKSHATSSGSRRTLNTMEPLSSTQQLPSIGHCHGDGRILNFPSFLPADPSSQHASPRGKQRMGYDAPTCAANREAREQDPEWSSEFANSRLRSRLAQCGKRGNKVPDHPASFPFAFKFVNRSALLLDLMICAS</sequence>
<protein>
    <submittedName>
        <fullName evidence="2">Uncharacterized protein</fullName>
    </submittedName>
</protein>
<dbReference type="GeneID" id="87824241"/>
<evidence type="ECO:0000313" key="3">
    <source>
        <dbReference type="Proteomes" id="UP001302602"/>
    </source>
</evidence>
<reference evidence="2" key="2">
    <citation type="submission" date="2023-05" db="EMBL/GenBank/DDBJ databases">
        <authorList>
            <consortium name="Lawrence Berkeley National Laboratory"/>
            <person name="Steindorff A."/>
            <person name="Hensen N."/>
            <person name="Bonometti L."/>
            <person name="Westerberg I."/>
            <person name="Brannstrom I.O."/>
            <person name="Guillou S."/>
            <person name="Cros-Aarteil S."/>
            <person name="Calhoun S."/>
            <person name="Haridas S."/>
            <person name="Kuo A."/>
            <person name="Mondo S."/>
            <person name="Pangilinan J."/>
            <person name="Riley R."/>
            <person name="Labutti K."/>
            <person name="Andreopoulos B."/>
            <person name="Lipzen A."/>
            <person name="Chen C."/>
            <person name="Yanf M."/>
            <person name="Daum C."/>
            <person name="Ng V."/>
            <person name="Clum A."/>
            <person name="Ohm R."/>
            <person name="Martin F."/>
            <person name="Silar P."/>
            <person name="Natvig D."/>
            <person name="Lalanne C."/>
            <person name="Gautier V."/>
            <person name="Ament-Velasquez S.L."/>
            <person name="Kruys A."/>
            <person name="Hutchinson M.I."/>
            <person name="Powell A.J."/>
            <person name="Barry K."/>
            <person name="Miller A.N."/>
            <person name="Grigoriev I.V."/>
            <person name="Debuchy R."/>
            <person name="Gladieux P."/>
            <person name="Thoren M.H."/>
            <person name="Johannesson H."/>
        </authorList>
    </citation>
    <scope>NUCLEOTIDE SEQUENCE</scope>
    <source>
        <strain evidence="2">CBS 731.68</strain>
    </source>
</reference>
<dbReference type="Proteomes" id="UP001302602">
    <property type="component" value="Unassembled WGS sequence"/>
</dbReference>
<proteinExistence type="predicted"/>
<keyword evidence="3" id="KW-1185">Reference proteome</keyword>
<feature type="compositionally biased region" description="Polar residues" evidence="1">
    <location>
        <begin position="28"/>
        <end position="50"/>
    </location>
</feature>
<gene>
    <name evidence="2" type="ORF">N657DRAFT_456992</name>
</gene>
<dbReference type="EMBL" id="MU853229">
    <property type="protein sequence ID" value="KAK4123317.1"/>
    <property type="molecule type" value="Genomic_DNA"/>
</dbReference>
<name>A0AAN6TYZ1_9PEZI</name>
<dbReference type="RefSeq" id="XP_062647088.1">
    <property type="nucleotide sequence ID" value="XM_062787471.1"/>
</dbReference>
<comment type="caution">
    <text evidence="2">The sequence shown here is derived from an EMBL/GenBank/DDBJ whole genome shotgun (WGS) entry which is preliminary data.</text>
</comment>
<reference evidence="2" key="1">
    <citation type="journal article" date="2023" name="Mol. Phylogenet. Evol.">
        <title>Genome-scale phylogeny and comparative genomics of the fungal order Sordariales.</title>
        <authorList>
            <person name="Hensen N."/>
            <person name="Bonometti L."/>
            <person name="Westerberg I."/>
            <person name="Brannstrom I.O."/>
            <person name="Guillou S."/>
            <person name="Cros-Aarteil S."/>
            <person name="Calhoun S."/>
            <person name="Haridas S."/>
            <person name="Kuo A."/>
            <person name="Mondo S."/>
            <person name="Pangilinan J."/>
            <person name="Riley R."/>
            <person name="LaButti K."/>
            <person name="Andreopoulos B."/>
            <person name="Lipzen A."/>
            <person name="Chen C."/>
            <person name="Yan M."/>
            <person name="Daum C."/>
            <person name="Ng V."/>
            <person name="Clum A."/>
            <person name="Steindorff A."/>
            <person name="Ohm R.A."/>
            <person name="Martin F."/>
            <person name="Silar P."/>
            <person name="Natvig D.O."/>
            <person name="Lalanne C."/>
            <person name="Gautier V."/>
            <person name="Ament-Velasquez S.L."/>
            <person name="Kruys A."/>
            <person name="Hutchinson M.I."/>
            <person name="Powell A.J."/>
            <person name="Barry K."/>
            <person name="Miller A.N."/>
            <person name="Grigoriev I.V."/>
            <person name="Debuchy R."/>
            <person name="Gladieux P."/>
            <person name="Hiltunen Thoren M."/>
            <person name="Johannesson H."/>
        </authorList>
    </citation>
    <scope>NUCLEOTIDE SEQUENCE</scope>
    <source>
        <strain evidence="2">CBS 731.68</strain>
    </source>
</reference>